<comment type="caution">
    <text evidence="1">The sequence shown here is derived from an EMBL/GenBank/DDBJ whole genome shotgun (WGS) entry which is preliminary data.</text>
</comment>
<accession>A0A6L2ZMJ9</accession>
<evidence type="ECO:0000313" key="1">
    <source>
        <dbReference type="EMBL" id="GFN45600.1"/>
    </source>
</evidence>
<proteinExistence type="predicted"/>
<protein>
    <submittedName>
        <fullName evidence="1">Uncharacterized protein</fullName>
    </submittedName>
</protein>
<name>A0A6L2ZMJ9_9ENTR</name>
<dbReference type="AlphaFoldDB" id="A0A6L2ZMJ9"/>
<dbReference type="Proteomes" id="UP000504714">
    <property type="component" value="Unassembled WGS sequence"/>
</dbReference>
<reference evidence="1 2" key="1">
    <citation type="submission" date="2020-06" db="EMBL/GenBank/DDBJ databases">
        <title>The genome sequence of Candidatus Regiella insecticola strain Tut.</title>
        <authorList>
            <person name="Nikoh N."/>
            <person name="Tsuchida T."/>
            <person name="Koga R."/>
            <person name="Oshima K."/>
            <person name="Hattori M."/>
            <person name="Fukatsu T."/>
        </authorList>
    </citation>
    <scope>NUCLEOTIDE SEQUENCE [LARGE SCALE GENOMIC DNA]</scope>
    <source>
        <strain evidence="1 2">Tut</strain>
    </source>
</reference>
<sequence>MRIASIGNAEIHTASLFEIFFERRSIEEKTGEKAQLPFLHKTRW</sequence>
<evidence type="ECO:0000313" key="2">
    <source>
        <dbReference type="Proteomes" id="UP000504714"/>
    </source>
</evidence>
<gene>
    <name evidence="1" type="ORF">RINTU1_08360</name>
</gene>
<dbReference type="EMBL" id="BLXO01000001">
    <property type="protein sequence ID" value="GFN45600.1"/>
    <property type="molecule type" value="Genomic_DNA"/>
</dbReference>
<organism evidence="1 2">
    <name type="scientific">Candidatus Regiella insecticola</name>
    <dbReference type="NCBI Taxonomy" id="138073"/>
    <lineage>
        <taxon>Bacteria</taxon>
        <taxon>Pseudomonadati</taxon>
        <taxon>Pseudomonadota</taxon>
        <taxon>Gammaproteobacteria</taxon>
        <taxon>Enterobacterales</taxon>
        <taxon>Enterobacteriaceae</taxon>
        <taxon>aphid secondary symbionts</taxon>
        <taxon>Candidatus Regiella</taxon>
    </lineage>
</organism>